<dbReference type="STRING" id="1227488.C477_17340"/>
<comment type="caution">
    <text evidence="1">The sequence shown here is derived from an EMBL/GenBank/DDBJ whole genome shotgun (WGS) entry which is preliminary data.</text>
</comment>
<reference evidence="1 2" key="1">
    <citation type="journal article" date="2014" name="PLoS Genet.">
        <title>Phylogenetically driven sequencing of extremely halophilic archaea reveals strategies for static and dynamic osmo-response.</title>
        <authorList>
            <person name="Becker E.A."/>
            <person name="Seitzer P.M."/>
            <person name="Tritt A."/>
            <person name="Larsen D."/>
            <person name="Krusor M."/>
            <person name="Yao A.I."/>
            <person name="Wu D."/>
            <person name="Madern D."/>
            <person name="Eisen J.A."/>
            <person name="Darling A.E."/>
            <person name="Facciotti M.T."/>
        </authorList>
    </citation>
    <scope>NUCLEOTIDE SEQUENCE [LARGE SCALE GENOMIC DNA]</scope>
    <source>
        <strain evidence="1 2">JCM 13891</strain>
    </source>
</reference>
<dbReference type="Proteomes" id="UP000011657">
    <property type="component" value="Unassembled WGS sequence"/>
</dbReference>
<protein>
    <submittedName>
        <fullName evidence="1">Uncharacterized protein</fullName>
    </submittedName>
</protein>
<keyword evidence="2" id="KW-1185">Reference proteome</keyword>
<dbReference type="AlphaFoldDB" id="M0BZF7"/>
<gene>
    <name evidence="1" type="ORF">C477_17340</name>
</gene>
<name>M0BZF7_9EURY</name>
<evidence type="ECO:0000313" key="1">
    <source>
        <dbReference type="EMBL" id="ELZ15467.1"/>
    </source>
</evidence>
<organism evidence="1 2">
    <name type="scientific">Haloterrigena salina JCM 13891</name>
    <dbReference type="NCBI Taxonomy" id="1227488"/>
    <lineage>
        <taxon>Archaea</taxon>
        <taxon>Methanobacteriati</taxon>
        <taxon>Methanobacteriota</taxon>
        <taxon>Stenosarchaea group</taxon>
        <taxon>Halobacteria</taxon>
        <taxon>Halobacteriales</taxon>
        <taxon>Natrialbaceae</taxon>
        <taxon>Haloterrigena</taxon>
    </lineage>
</organism>
<dbReference type="PATRIC" id="fig|1227488.3.peg.3474"/>
<accession>M0BZF7</accession>
<dbReference type="EMBL" id="AOIS01000057">
    <property type="protein sequence ID" value="ELZ15467.1"/>
    <property type="molecule type" value="Genomic_DNA"/>
</dbReference>
<sequence>MKLIRSIERCSLRTRVAAIAVDRTKNVPYGRLTDCGAKLAVLNSRVFLEESGTSPSAWPTSTD</sequence>
<evidence type="ECO:0000313" key="2">
    <source>
        <dbReference type="Proteomes" id="UP000011657"/>
    </source>
</evidence>
<proteinExistence type="predicted"/>